<gene>
    <name evidence="4" type="ORF">HOLleu_32547</name>
</gene>
<dbReference type="InterPro" id="IPR036875">
    <property type="entry name" value="Znf_CCHC_sf"/>
</dbReference>
<dbReference type="SMART" id="SM00343">
    <property type="entry name" value="ZnF_C2HC"/>
    <property type="match status" value="2"/>
</dbReference>
<name>A0A9Q1BIV8_HOLLE</name>
<reference evidence="4" key="1">
    <citation type="submission" date="2021-10" db="EMBL/GenBank/DDBJ databases">
        <title>Tropical sea cucumber genome reveals ecological adaptation and Cuvierian tubules defense mechanism.</title>
        <authorList>
            <person name="Chen T."/>
        </authorList>
    </citation>
    <scope>NUCLEOTIDE SEQUENCE</scope>
    <source>
        <strain evidence="4">Nanhai2018</strain>
        <tissue evidence="4">Muscle</tissue>
    </source>
</reference>
<proteinExistence type="predicted"/>
<dbReference type="InterPro" id="IPR008011">
    <property type="entry name" value="Complex1_LYR_dom"/>
</dbReference>
<feature type="compositionally biased region" description="Basic and acidic residues" evidence="2">
    <location>
        <begin position="306"/>
        <end position="340"/>
    </location>
</feature>
<feature type="region of interest" description="Disordered" evidence="2">
    <location>
        <begin position="303"/>
        <end position="359"/>
    </location>
</feature>
<keyword evidence="1" id="KW-0863">Zinc-finger</keyword>
<dbReference type="InterPro" id="IPR045293">
    <property type="entry name" value="Complex1_LYR_LYRM2"/>
</dbReference>
<dbReference type="GO" id="GO:0003676">
    <property type="term" value="F:nucleic acid binding"/>
    <property type="evidence" value="ECO:0007669"/>
    <property type="project" value="InterPro"/>
</dbReference>
<comment type="caution">
    <text evidence="4">The sequence shown here is derived from an EMBL/GenBank/DDBJ whole genome shotgun (WGS) entry which is preliminary data.</text>
</comment>
<evidence type="ECO:0000313" key="5">
    <source>
        <dbReference type="Proteomes" id="UP001152320"/>
    </source>
</evidence>
<protein>
    <submittedName>
        <fullName evidence="4">LYR motif-containing protein 2</fullName>
    </submittedName>
</protein>
<dbReference type="AlphaFoldDB" id="A0A9Q1BIV8"/>
<dbReference type="GO" id="GO:0008270">
    <property type="term" value="F:zinc ion binding"/>
    <property type="evidence" value="ECO:0007669"/>
    <property type="project" value="UniProtKB-KW"/>
</dbReference>
<dbReference type="Pfam" id="PF05347">
    <property type="entry name" value="Complex1_LYR"/>
    <property type="match status" value="1"/>
</dbReference>
<dbReference type="Proteomes" id="UP001152320">
    <property type="component" value="Chromosome 16"/>
</dbReference>
<dbReference type="PANTHER" id="PTHR33198">
    <property type="entry name" value="ANK_REP_REGION DOMAIN-CONTAINING PROTEIN-RELATED"/>
    <property type="match status" value="1"/>
</dbReference>
<accession>A0A9Q1BIV8</accession>
<dbReference type="Pfam" id="PF03732">
    <property type="entry name" value="Retrotrans_gag"/>
    <property type="match status" value="1"/>
</dbReference>
<dbReference type="InterPro" id="IPR001878">
    <property type="entry name" value="Znf_CCHC"/>
</dbReference>
<sequence length="483" mass="55461">MVKIFQDHFHVSVCIHVHCKVLYSVHGVNYHIWTQCILQCGYHVLFRYNVTITYEVITQVKRIYVRVKLGLVSHKLTTKMASIKLGAFSPAEEKWSSYCERLEQYFIVNDLTVDKKQVAVLIAAMGSKTYSVLKDLASPRKPSDIYKDIVDKLRAHFSPMPPAMGERFRFYARKQTQGESVNQYLAELKRLASTCNFDQFLNEALRDAFVFGLRDEHAQRRLFAYDDKLTLENAFSEAVSLETASAINTAMVRGPASQTSTVNALNMAQLKCFCGGKRGHVKRECRYRNAECKECGRRGHLASQCRSRERSGGEPKRSDSKKNKKKWDSKVNHMRDKEEVFTSDEGSDSDNPTSDGQSSWPVYTIKVAHETGYVNKPLMAKVKVPILLSEKPVDISQDFHPAQPFPFPDPEFLLRQQVISLYRDAFKTIRTLEDSNQRQELAVWTREEFKRNKNEDDEGAIKLLLMNGRQTLKEMKQAISMAR</sequence>
<feature type="compositionally biased region" description="Polar residues" evidence="2">
    <location>
        <begin position="349"/>
        <end position="359"/>
    </location>
</feature>
<evidence type="ECO:0000313" key="4">
    <source>
        <dbReference type="EMBL" id="KAJ8027411.1"/>
    </source>
</evidence>
<dbReference type="EMBL" id="JAIZAY010000016">
    <property type="protein sequence ID" value="KAJ8027411.1"/>
    <property type="molecule type" value="Genomic_DNA"/>
</dbReference>
<dbReference type="CDD" id="cd20262">
    <property type="entry name" value="Complex1_LYR_LYRM2"/>
    <property type="match status" value="1"/>
</dbReference>
<feature type="domain" description="CCHC-type" evidence="3">
    <location>
        <begin position="292"/>
        <end position="307"/>
    </location>
</feature>
<keyword evidence="5" id="KW-1185">Reference proteome</keyword>
<dbReference type="PANTHER" id="PTHR33198:SF19">
    <property type="entry name" value="CCHC-TYPE DOMAIN-CONTAINING PROTEIN"/>
    <property type="match status" value="1"/>
</dbReference>
<keyword evidence="1" id="KW-0479">Metal-binding</keyword>
<keyword evidence="1" id="KW-0862">Zinc</keyword>
<dbReference type="Gene3D" id="4.10.60.10">
    <property type="entry name" value="Zinc finger, CCHC-type"/>
    <property type="match status" value="1"/>
</dbReference>
<dbReference type="SUPFAM" id="SSF57756">
    <property type="entry name" value="Retrovirus zinc finger-like domains"/>
    <property type="match status" value="1"/>
</dbReference>
<evidence type="ECO:0000256" key="1">
    <source>
        <dbReference type="PROSITE-ProRule" id="PRU00047"/>
    </source>
</evidence>
<dbReference type="InterPro" id="IPR005162">
    <property type="entry name" value="Retrotrans_gag_dom"/>
</dbReference>
<dbReference type="OrthoDB" id="74240at2759"/>
<evidence type="ECO:0000256" key="2">
    <source>
        <dbReference type="SAM" id="MobiDB-lite"/>
    </source>
</evidence>
<organism evidence="4 5">
    <name type="scientific">Holothuria leucospilota</name>
    <name type="common">Black long sea cucumber</name>
    <name type="synonym">Mertensiothuria leucospilota</name>
    <dbReference type="NCBI Taxonomy" id="206669"/>
    <lineage>
        <taxon>Eukaryota</taxon>
        <taxon>Metazoa</taxon>
        <taxon>Echinodermata</taxon>
        <taxon>Eleutherozoa</taxon>
        <taxon>Echinozoa</taxon>
        <taxon>Holothuroidea</taxon>
        <taxon>Aspidochirotacea</taxon>
        <taxon>Aspidochirotida</taxon>
        <taxon>Holothuriidae</taxon>
        <taxon>Holothuria</taxon>
    </lineage>
</organism>
<dbReference type="PROSITE" id="PS50158">
    <property type="entry name" value="ZF_CCHC"/>
    <property type="match status" value="1"/>
</dbReference>
<evidence type="ECO:0000259" key="3">
    <source>
        <dbReference type="PROSITE" id="PS50158"/>
    </source>
</evidence>